<dbReference type="Proteomes" id="UP000468531">
    <property type="component" value="Unassembled WGS sequence"/>
</dbReference>
<organism evidence="1 2">
    <name type="scientific">Bradyrhizobium uaiense</name>
    <dbReference type="NCBI Taxonomy" id="2594946"/>
    <lineage>
        <taxon>Bacteria</taxon>
        <taxon>Pseudomonadati</taxon>
        <taxon>Pseudomonadota</taxon>
        <taxon>Alphaproteobacteria</taxon>
        <taxon>Hyphomicrobiales</taxon>
        <taxon>Nitrobacteraceae</taxon>
        <taxon>Bradyrhizobium</taxon>
    </lineage>
</organism>
<name>A0A6P1BB98_9BRAD</name>
<keyword evidence="2" id="KW-1185">Reference proteome</keyword>
<accession>A0A6P1BB98</accession>
<comment type="caution">
    <text evidence="1">The sequence shown here is derived from an EMBL/GenBank/DDBJ whole genome shotgun (WGS) entry which is preliminary data.</text>
</comment>
<protein>
    <submittedName>
        <fullName evidence="1">Uncharacterized protein</fullName>
    </submittedName>
</protein>
<sequence>MDFHKQVWKLFEKYLAYVAKRTEGTYWNPVAYHLYNACEATANSVDAWAVGVSVAVEAIASLVILKADKKKAAQIARIQGAMRAWLAKQSFPEDQTKRAEGLIGVLGEKRPQDVMYALAKTGHVEKTCVKAWQNLRNRHVDPKLRDLKKPSSKDSQRLINNIHRAELLLRQLTFLLIGYDGPFTDYGVHGAQEFPTKQYPLKVT</sequence>
<dbReference type="RefSeq" id="WP_163152269.1">
    <property type="nucleotide sequence ID" value="NZ_VKHP01000020.1"/>
</dbReference>
<evidence type="ECO:0000313" key="1">
    <source>
        <dbReference type="EMBL" id="NEU95746.1"/>
    </source>
</evidence>
<reference evidence="1 2" key="1">
    <citation type="journal article" date="2020" name="Arch. Microbiol.">
        <title>Bradyrhizobium uaiense sp. nov., a new highly efficient cowpea symbiont.</title>
        <authorList>
            <person name="Cabral Michel D."/>
            <person name="Azarias Guimaraes A."/>
            <person name="Martins da Costa E."/>
            <person name="Soares de Carvalho T."/>
            <person name="Balsanelli E."/>
            <person name="Willems A."/>
            <person name="Maltempi de Souza E."/>
            <person name="de Souza Moreira F.M."/>
        </authorList>
    </citation>
    <scope>NUCLEOTIDE SEQUENCE [LARGE SCALE GENOMIC DNA]</scope>
    <source>
        <strain evidence="1 2">UFLA 03-164</strain>
    </source>
</reference>
<dbReference type="EMBL" id="VKHP01000020">
    <property type="protein sequence ID" value="NEU95746.1"/>
    <property type="molecule type" value="Genomic_DNA"/>
</dbReference>
<proteinExistence type="predicted"/>
<dbReference type="AlphaFoldDB" id="A0A6P1BB98"/>
<evidence type="ECO:0000313" key="2">
    <source>
        <dbReference type="Proteomes" id="UP000468531"/>
    </source>
</evidence>
<gene>
    <name evidence="1" type="ORF">FNJ47_07855</name>
</gene>